<evidence type="ECO:0000256" key="2">
    <source>
        <dbReference type="SAM" id="Phobius"/>
    </source>
</evidence>
<dbReference type="Pfam" id="PF04350">
    <property type="entry name" value="PilO"/>
    <property type="match status" value="1"/>
</dbReference>
<reference evidence="3" key="1">
    <citation type="submission" date="2020-02" db="EMBL/GenBank/DDBJ databases">
        <authorList>
            <person name="Meier V. D."/>
        </authorList>
    </citation>
    <scope>NUCLEOTIDE SEQUENCE</scope>
    <source>
        <strain evidence="3">AVDCRST_MAG50</strain>
    </source>
</reference>
<dbReference type="InterPro" id="IPR014717">
    <property type="entry name" value="Transl_elong_EF1B/ribsomal_bS6"/>
</dbReference>
<dbReference type="InterPro" id="IPR007445">
    <property type="entry name" value="PilO"/>
</dbReference>
<feature type="transmembrane region" description="Helical" evidence="2">
    <location>
        <begin position="6"/>
        <end position="26"/>
    </location>
</feature>
<accession>A0A6J4HKC5</accession>
<dbReference type="AlphaFoldDB" id="A0A6J4HKC5"/>
<dbReference type="EMBL" id="CADCTF010000050">
    <property type="protein sequence ID" value="CAA9226409.1"/>
    <property type="molecule type" value="Genomic_DNA"/>
</dbReference>
<organism evidence="3">
    <name type="scientific">uncultured Acidimicrobiales bacterium</name>
    <dbReference type="NCBI Taxonomy" id="310071"/>
    <lineage>
        <taxon>Bacteria</taxon>
        <taxon>Bacillati</taxon>
        <taxon>Actinomycetota</taxon>
        <taxon>Acidimicrobiia</taxon>
        <taxon>Acidimicrobiales</taxon>
        <taxon>environmental samples</taxon>
    </lineage>
</organism>
<evidence type="ECO:0008006" key="4">
    <source>
        <dbReference type="Google" id="ProtNLM"/>
    </source>
</evidence>
<keyword evidence="1" id="KW-0175">Coiled coil</keyword>
<dbReference type="PANTHER" id="PTHR39555:SF1">
    <property type="entry name" value="TYPE IV PILUS INNER MEMBRANE COMPONENT PILO"/>
    <property type="match status" value="1"/>
</dbReference>
<dbReference type="Gene3D" id="3.30.70.60">
    <property type="match status" value="1"/>
</dbReference>
<keyword evidence="2" id="KW-1133">Transmembrane helix</keyword>
<gene>
    <name evidence="3" type="ORF">AVDCRST_MAG50-852</name>
</gene>
<evidence type="ECO:0000256" key="1">
    <source>
        <dbReference type="SAM" id="Coils"/>
    </source>
</evidence>
<protein>
    <recommendedName>
        <fullName evidence="4">Type IV pilus biogenesis protein PilO</fullName>
    </recommendedName>
</protein>
<keyword evidence="2" id="KW-0472">Membrane</keyword>
<keyword evidence="2" id="KW-0812">Transmembrane</keyword>
<dbReference type="GO" id="GO:0043683">
    <property type="term" value="P:type IV pilus assembly"/>
    <property type="evidence" value="ECO:0007669"/>
    <property type="project" value="InterPro"/>
</dbReference>
<name>A0A6J4HKC5_9ACTN</name>
<dbReference type="PANTHER" id="PTHR39555">
    <property type="entry name" value="FIMBRIAL ASSEMBLY PROTEIN PILO-LIKE PROTEIN-RELATED"/>
    <property type="match status" value="1"/>
</dbReference>
<dbReference type="GO" id="GO:0043107">
    <property type="term" value="P:type IV pilus-dependent motility"/>
    <property type="evidence" value="ECO:0007669"/>
    <property type="project" value="InterPro"/>
</dbReference>
<proteinExistence type="predicted"/>
<sequence length="195" mass="20520">MKPKLILMGVAGALALTVVWYIALWSPQSDKLDKARTERTAAEAKADQSQLRLTKLKKLEANADVMARDRDRLAAKIPDADRIDTFIIDLNRRATESGVALASISPQDSAANAAPAVAGAKSTAADTIGLQLQVKGNYQQVLRFVDSVRDGDRLVTVETMSLATPDATGALTATIGGRMFVSQNTIAAAAPAGGS</sequence>
<evidence type="ECO:0000313" key="3">
    <source>
        <dbReference type="EMBL" id="CAA9226409.1"/>
    </source>
</evidence>
<feature type="coiled-coil region" evidence="1">
    <location>
        <begin position="32"/>
        <end position="76"/>
    </location>
</feature>